<evidence type="ECO:0000256" key="4">
    <source>
        <dbReference type="ARBA" id="ARBA00022989"/>
    </source>
</evidence>
<dbReference type="EMBL" id="HBHQ01023508">
    <property type="protein sequence ID" value="CAD9824057.1"/>
    <property type="molecule type" value="Transcribed_RNA"/>
</dbReference>
<keyword evidence="5 6" id="KW-0472">Membrane</keyword>
<sequence length="385" mass="40725">MWKACLVLAFSSTAIVDAFVATPIRYTRSFSSKKISWNHVVINSAALLPPDDFQSEMDQLIPSDISTNIEQDVADPPLLQQQQGPSVTTGRLLVLAAAALYGTNFATVKVLDEHMPVQWSAAYRFSIAAAACLALTPSEVWKKKDSLNALLGGAQVGFWYALGYLCQSYGLQTVDADTSAFFNAASILVVPALDVAIKGSKFTWNQAASLLFAVGGVGLLELGPSASFNFGIGDYLCLGQAFLFGVGYWVLGSVSVKHRDAAEVVTVGQLLSIAFGFILFAGVGDWPTATEAISWATDPLIVGGILWTGLVSTAMALYLETIALQAVSAAELTIIMASTSIWGSAFAFLTMGELPPPAGIGGGILILIGCLLSAFQKEEEVETVM</sequence>
<evidence type="ECO:0000259" key="8">
    <source>
        <dbReference type="Pfam" id="PF00892"/>
    </source>
</evidence>
<dbReference type="PANTHER" id="PTHR42920">
    <property type="entry name" value="OS03G0707200 PROTEIN-RELATED"/>
    <property type="match status" value="1"/>
</dbReference>
<dbReference type="InterPro" id="IPR000620">
    <property type="entry name" value="EamA_dom"/>
</dbReference>
<feature type="transmembrane region" description="Helical" evidence="6">
    <location>
        <begin position="332"/>
        <end position="352"/>
    </location>
</feature>
<dbReference type="InterPro" id="IPR037185">
    <property type="entry name" value="EmrE-like"/>
</dbReference>
<evidence type="ECO:0000256" key="5">
    <source>
        <dbReference type="ARBA" id="ARBA00023136"/>
    </source>
</evidence>
<evidence type="ECO:0000313" key="9">
    <source>
        <dbReference type="EMBL" id="CAD9824057.1"/>
    </source>
</evidence>
<evidence type="ECO:0000256" key="6">
    <source>
        <dbReference type="SAM" id="Phobius"/>
    </source>
</evidence>
<feature type="transmembrane region" description="Helical" evidence="6">
    <location>
        <begin position="232"/>
        <end position="251"/>
    </location>
</feature>
<dbReference type="SUPFAM" id="SSF103481">
    <property type="entry name" value="Multidrug resistance efflux transporter EmrE"/>
    <property type="match status" value="2"/>
</dbReference>
<name>A0A7S2UM44_9STRA</name>
<dbReference type="InterPro" id="IPR051258">
    <property type="entry name" value="Diverse_Substrate_Transporter"/>
</dbReference>
<evidence type="ECO:0000256" key="2">
    <source>
        <dbReference type="ARBA" id="ARBA00022475"/>
    </source>
</evidence>
<dbReference type="Gene3D" id="1.10.3730.20">
    <property type="match status" value="1"/>
</dbReference>
<feature type="transmembrane region" description="Helical" evidence="6">
    <location>
        <begin position="301"/>
        <end position="320"/>
    </location>
</feature>
<proteinExistence type="predicted"/>
<protein>
    <recommendedName>
        <fullName evidence="8">EamA domain-containing protein</fullName>
    </recommendedName>
</protein>
<dbReference type="PANTHER" id="PTHR42920:SF5">
    <property type="entry name" value="EAMA DOMAIN-CONTAINING PROTEIN"/>
    <property type="match status" value="1"/>
</dbReference>
<evidence type="ECO:0000256" key="7">
    <source>
        <dbReference type="SAM" id="SignalP"/>
    </source>
</evidence>
<keyword evidence="2" id="KW-1003">Cell membrane</keyword>
<dbReference type="GO" id="GO:0005886">
    <property type="term" value="C:plasma membrane"/>
    <property type="evidence" value="ECO:0007669"/>
    <property type="project" value="UniProtKB-SubCell"/>
</dbReference>
<organism evidence="9">
    <name type="scientific">Attheya septentrionalis</name>
    <dbReference type="NCBI Taxonomy" id="420275"/>
    <lineage>
        <taxon>Eukaryota</taxon>
        <taxon>Sar</taxon>
        <taxon>Stramenopiles</taxon>
        <taxon>Ochrophyta</taxon>
        <taxon>Bacillariophyta</taxon>
        <taxon>Coscinodiscophyceae</taxon>
        <taxon>Chaetocerotophycidae</taxon>
        <taxon>Chaetocerotales</taxon>
        <taxon>Attheyaceae</taxon>
        <taxon>Attheya</taxon>
    </lineage>
</organism>
<evidence type="ECO:0000256" key="3">
    <source>
        <dbReference type="ARBA" id="ARBA00022692"/>
    </source>
</evidence>
<comment type="subcellular location">
    <subcellularLocation>
        <location evidence="1">Cell membrane</location>
        <topology evidence="1">Multi-pass membrane protein</topology>
    </subcellularLocation>
</comment>
<evidence type="ECO:0000256" key="1">
    <source>
        <dbReference type="ARBA" id="ARBA00004651"/>
    </source>
</evidence>
<feature type="chain" id="PRO_5030542315" description="EamA domain-containing protein" evidence="7">
    <location>
        <begin position="19"/>
        <end position="385"/>
    </location>
</feature>
<feature type="signal peptide" evidence="7">
    <location>
        <begin position="1"/>
        <end position="18"/>
    </location>
</feature>
<feature type="domain" description="EamA" evidence="8">
    <location>
        <begin position="89"/>
        <end position="220"/>
    </location>
</feature>
<keyword evidence="3 6" id="KW-0812">Transmembrane</keyword>
<keyword evidence="7" id="KW-0732">Signal</keyword>
<feature type="transmembrane region" description="Helical" evidence="6">
    <location>
        <begin position="263"/>
        <end position="281"/>
    </location>
</feature>
<feature type="transmembrane region" description="Helical" evidence="6">
    <location>
        <begin position="358"/>
        <end position="375"/>
    </location>
</feature>
<feature type="domain" description="EamA" evidence="8">
    <location>
        <begin position="232"/>
        <end position="373"/>
    </location>
</feature>
<keyword evidence="4 6" id="KW-1133">Transmembrane helix</keyword>
<dbReference type="Pfam" id="PF00892">
    <property type="entry name" value="EamA"/>
    <property type="match status" value="2"/>
</dbReference>
<dbReference type="AlphaFoldDB" id="A0A7S2UM44"/>
<gene>
    <name evidence="9" type="ORF">ASEP1449_LOCUS15891</name>
</gene>
<accession>A0A7S2UM44</accession>
<reference evidence="9" key="1">
    <citation type="submission" date="2021-01" db="EMBL/GenBank/DDBJ databases">
        <authorList>
            <person name="Corre E."/>
            <person name="Pelletier E."/>
            <person name="Niang G."/>
            <person name="Scheremetjew M."/>
            <person name="Finn R."/>
            <person name="Kale V."/>
            <person name="Holt S."/>
            <person name="Cochrane G."/>
            <person name="Meng A."/>
            <person name="Brown T."/>
            <person name="Cohen L."/>
        </authorList>
    </citation>
    <scope>NUCLEOTIDE SEQUENCE</scope>
    <source>
        <strain evidence="9">CCMP2084</strain>
    </source>
</reference>